<dbReference type="SUPFAM" id="SSF51182">
    <property type="entry name" value="RmlC-like cupins"/>
    <property type="match status" value="1"/>
</dbReference>
<reference evidence="3 4" key="1">
    <citation type="submission" date="2016-06" db="EMBL/GenBank/DDBJ databases">
        <title>Evolution of pathogenesis and genome organization in the Tremellales.</title>
        <authorList>
            <person name="Cuomo C."/>
            <person name="Litvintseva A."/>
            <person name="Heitman J."/>
            <person name="Chen Y."/>
            <person name="Sun S."/>
            <person name="Springer D."/>
            <person name="Dromer F."/>
            <person name="Young S."/>
            <person name="Zeng Q."/>
            <person name="Chapman S."/>
            <person name="Gujja S."/>
            <person name="Saif S."/>
            <person name="Birren B."/>
        </authorList>
    </citation>
    <scope>NUCLEOTIDE SEQUENCE [LARGE SCALE GENOMIC DNA]</scope>
    <source>
        <strain evidence="3 4">CBS 6039</strain>
    </source>
</reference>
<feature type="domain" description="Cupin type-1" evidence="2">
    <location>
        <begin position="76"/>
        <end position="133"/>
    </location>
</feature>
<dbReference type="InterPro" id="IPR047121">
    <property type="entry name" value="YjiB-like"/>
</dbReference>
<proteinExistence type="predicted"/>
<gene>
    <name evidence="3" type="ORF">L202_00022</name>
</gene>
<dbReference type="GeneID" id="30151331"/>
<dbReference type="RefSeq" id="XP_018997789.1">
    <property type="nucleotide sequence ID" value="XM_019133084.1"/>
</dbReference>
<dbReference type="PANTHER" id="PTHR36448:SF3">
    <property type="entry name" value="CUPIN TYPE-2 DOMAIN-CONTAINING PROTEIN"/>
    <property type="match status" value="1"/>
</dbReference>
<protein>
    <recommendedName>
        <fullName evidence="2">Cupin type-1 domain-containing protein</fullName>
    </recommendedName>
</protein>
<comment type="caution">
    <text evidence="3">The sequence shown here is derived from an EMBL/GenBank/DDBJ whole genome shotgun (WGS) entry which is preliminary data.</text>
</comment>
<dbReference type="AlphaFoldDB" id="A0A1E3I818"/>
<dbReference type="InterPro" id="IPR014710">
    <property type="entry name" value="RmlC-like_jellyroll"/>
</dbReference>
<evidence type="ECO:0000313" key="4">
    <source>
        <dbReference type="Proteomes" id="UP000094065"/>
    </source>
</evidence>
<name>A0A1E3I818_9TREE</name>
<feature type="region of interest" description="Disordered" evidence="1">
    <location>
        <begin position="167"/>
        <end position="188"/>
    </location>
</feature>
<dbReference type="Pfam" id="PF00190">
    <property type="entry name" value="Cupin_1"/>
    <property type="match status" value="1"/>
</dbReference>
<evidence type="ECO:0000259" key="2">
    <source>
        <dbReference type="Pfam" id="PF00190"/>
    </source>
</evidence>
<dbReference type="InterPro" id="IPR006045">
    <property type="entry name" value="Cupin_1"/>
</dbReference>
<dbReference type="OrthoDB" id="2446447at2759"/>
<keyword evidence="4" id="KW-1185">Reference proteome</keyword>
<dbReference type="EMBL" id="AWGJ01000001">
    <property type="protein sequence ID" value="ODN83986.1"/>
    <property type="molecule type" value="Genomic_DNA"/>
</dbReference>
<dbReference type="InterPro" id="IPR011051">
    <property type="entry name" value="RmlC_Cupin_sf"/>
</dbReference>
<dbReference type="Gene3D" id="2.60.120.10">
    <property type="entry name" value="Jelly Rolls"/>
    <property type="match status" value="1"/>
</dbReference>
<dbReference type="Proteomes" id="UP000094065">
    <property type="component" value="Unassembled WGS sequence"/>
</dbReference>
<sequence length="230" mass="25240">MLITNPLHSLQITALQLPAFLSIPNTSLHHIPLLIYHSAFPPQTCTVDDVTLHLESVGVVEPAWVYSFPDDGAGRFHSGTHEVLVIISGRGRMSFGGPEYAPDELKEGEKNLARTELVVAQGDVVVVPAGVAHGLEENLDGDFEVVGAYPLGLGNWDSLTLDYEKVGEQGGEEQKSKPDGGKRKLRTREEVEETVRAVEWFERDPIYGDVGPVVDVKKKMEDQMVLGEDE</sequence>
<dbReference type="PANTHER" id="PTHR36448">
    <property type="entry name" value="BLR7373 PROTEIN"/>
    <property type="match status" value="1"/>
</dbReference>
<accession>A0A1E3I818</accession>
<evidence type="ECO:0000256" key="1">
    <source>
        <dbReference type="SAM" id="MobiDB-lite"/>
    </source>
</evidence>
<organism evidence="3 4">
    <name type="scientific">Cryptococcus amylolentus CBS 6039</name>
    <dbReference type="NCBI Taxonomy" id="1295533"/>
    <lineage>
        <taxon>Eukaryota</taxon>
        <taxon>Fungi</taxon>
        <taxon>Dikarya</taxon>
        <taxon>Basidiomycota</taxon>
        <taxon>Agaricomycotina</taxon>
        <taxon>Tremellomycetes</taxon>
        <taxon>Tremellales</taxon>
        <taxon>Cryptococcaceae</taxon>
        <taxon>Cryptococcus</taxon>
    </lineage>
</organism>
<evidence type="ECO:0000313" key="3">
    <source>
        <dbReference type="EMBL" id="ODN83986.1"/>
    </source>
</evidence>